<keyword evidence="1 2" id="KW-0732">Signal</keyword>
<protein>
    <recommendedName>
        <fullName evidence="3">Outer membrane protein beta-barrel domain-containing protein</fullName>
    </recommendedName>
</protein>
<evidence type="ECO:0000313" key="5">
    <source>
        <dbReference type="Proteomes" id="UP000054608"/>
    </source>
</evidence>
<dbReference type="RefSeq" id="WP_065235777.1">
    <property type="nucleotide sequence ID" value="NZ_CAAAIN010000004.1"/>
</dbReference>
<dbReference type="InterPro" id="IPR011250">
    <property type="entry name" value="OMP/PagP_B-barrel"/>
</dbReference>
<dbReference type="STRING" id="458.Lrub_2738"/>
<dbReference type="Gene3D" id="2.40.160.20">
    <property type="match status" value="1"/>
</dbReference>
<keyword evidence="5" id="KW-1185">Reference proteome</keyword>
<dbReference type="Proteomes" id="UP000054608">
    <property type="component" value="Unassembled WGS sequence"/>
</dbReference>
<dbReference type="Pfam" id="PF13505">
    <property type="entry name" value="OMP_b-brl"/>
    <property type="match status" value="1"/>
</dbReference>
<feature type="chain" id="PRO_5006916721" description="Outer membrane protein beta-barrel domain-containing protein" evidence="2">
    <location>
        <begin position="21"/>
        <end position="247"/>
    </location>
</feature>
<accession>A0A0W0XMV7</accession>
<proteinExistence type="predicted"/>
<dbReference type="EMBL" id="LNYT01000022">
    <property type="protein sequence ID" value="KTD45941.1"/>
    <property type="molecule type" value="Genomic_DNA"/>
</dbReference>
<feature type="domain" description="Outer membrane protein beta-barrel" evidence="3">
    <location>
        <begin position="67"/>
        <end position="245"/>
    </location>
</feature>
<gene>
    <name evidence="4" type="ORF">Lrub_2738</name>
</gene>
<dbReference type="PATRIC" id="fig|458.5.peg.2857"/>
<dbReference type="SUPFAM" id="SSF56925">
    <property type="entry name" value="OMPA-like"/>
    <property type="match status" value="1"/>
</dbReference>
<name>A0A0W0XMV7_9GAMM</name>
<reference evidence="4 5" key="1">
    <citation type="submission" date="2015-11" db="EMBL/GenBank/DDBJ databases">
        <title>Genomic analysis of 38 Legionella species identifies large and diverse effector repertoires.</title>
        <authorList>
            <person name="Burstein D."/>
            <person name="Amaro F."/>
            <person name="Zusman T."/>
            <person name="Lifshitz Z."/>
            <person name="Cohen O."/>
            <person name="Gilbert J.A."/>
            <person name="Pupko T."/>
            <person name="Shuman H.A."/>
            <person name="Segal G."/>
        </authorList>
    </citation>
    <scope>NUCLEOTIDE SEQUENCE [LARGE SCALE GENOMIC DNA]</scope>
    <source>
        <strain evidence="4 5">WA-270A-C2</strain>
    </source>
</reference>
<evidence type="ECO:0000259" key="3">
    <source>
        <dbReference type="Pfam" id="PF13505"/>
    </source>
</evidence>
<dbReference type="InterPro" id="IPR027385">
    <property type="entry name" value="Beta-barrel_OMP"/>
</dbReference>
<organism evidence="4 5">
    <name type="scientific">Legionella rubrilucens</name>
    <dbReference type="NCBI Taxonomy" id="458"/>
    <lineage>
        <taxon>Bacteria</taxon>
        <taxon>Pseudomonadati</taxon>
        <taxon>Pseudomonadota</taxon>
        <taxon>Gammaproteobacteria</taxon>
        <taxon>Legionellales</taxon>
        <taxon>Legionellaceae</taxon>
        <taxon>Legionella</taxon>
    </lineage>
</organism>
<feature type="signal peptide" evidence="2">
    <location>
        <begin position="1"/>
        <end position="20"/>
    </location>
</feature>
<dbReference type="AlphaFoldDB" id="A0A0W0XMV7"/>
<comment type="caution">
    <text evidence="4">The sequence shown here is derived from an EMBL/GenBank/DDBJ whole genome shotgun (WGS) entry which is preliminary data.</text>
</comment>
<sequence>MIKQKWLISAACFLSAHAFADGLLNNPVVNGQKVITLSAGPAWYSSGSTQTVTLQPDVLKTYIGDSETRVLGTAEVFFGIQCLLTNQIYSQFGIAAAYAGNAKLRGDVLEDGDPNFNNFVYRYQLNHGRVGLKGKLLGDFGYWVTPYLSGSVAVAFNHSFDWSLTPKIFEEVPAPPFASNTTTAFAYTVGAGLQAPLNKHWQLGLGYEFADLGKSQLGAAIGQSVNDRFKETHLYTHQLQFSATYLL</sequence>
<evidence type="ECO:0000256" key="2">
    <source>
        <dbReference type="SAM" id="SignalP"/>
    </source>
</evidence>
<dbReference type="OrthoDB" id="5647782at2"/>
<evidence type="ECO:0000313" key="4">
    <source>
        <dbReference type="EMBL" id="KTD45941.1"/>
    </source>
</evidence>
<evidence type="ECO:0000256" key="1">
    <source>
        <dbReference type="ARBA" id="ARBA00022729"/>
    </source>
</evidence>